<name>A0A2T4UVT0_9MICO</name>
<accession>A0A2T4UVT0</accession>
<evidence type="ECO:0000313" key="3">
    <source>
        <dbReference type="EMBL" id="PTL73634.1"/>
    </source>
</evidence>
<dbReference type="SUPFAM" id="SSF56349">
    <property type="entry name" value="DNA breaking-rejoining enzymes"/>
    <property type="match status" value="1"/>
</dbReference>
<dbReference type="GO" id="GO:0015074">
    <property type="term" value="P:DNA integration"/>
    <property type="evidence" value="ECO:0007669"/>
    <property type="project" value="InterPro"/>
</dbReference>
<keyword evidence="1" id="KW-0233">DNA recombination</keyword>
<evidence type="ECO:0000313" key="4">
    <source>
        <dbReference type="Proteomes" id="UP000241085"/>
    </source>
</evidence>
<dbReference type="AlphaFoldDB" id="A0A2T4UVT0"/>
<proteinExistence type="predicted"/>
<comment type="caution">
    <text evidence="3">The sequence shown here is derived from an EMBL/GenBank/DDBJ whole genome shotgun (WGS) entry which is preliminary data.</text>
</comment>
<dbReference type="InterPro" id="IPR013762">
    <property type="entry name" value="Integrase-like_cat_sf"/>
</dbReference>
<gene>
    <name evidence="3" type="ORF">C1I63_12820</name>
</gene>
<dbReference type="Pfam" id="PF00589">
    <property type="entry name" value="Phage_integrase"/>
    <property type="match status" value="1"/>
</dbReference>
<dbReference type="EMBL" id="PZPL01000001">
    <property type="protein sequence ID" value="PTL73634.1"/>
    <property type="molecule type" value="Genomic_DNA"/>
</dbReference>
<dbReference type="Proteomes" id="UP000241085">
    <property type="component" value="Unassembled WGS sequence"/>
</dbReference>
<feature type="domain" description="Tyr recombinase" evidence="2">
    <location>
        <begin position="1"/>
        <end position="111"/>
    </location>
</feature>
<sequence length="132" mass="14821">MAARPHAAEPTASLWPVRNYSGCGDFRGGLNWSKRMDYNSFYRRRFREAAKAIGQPDLRFHDLRHTAASLFAASGMPLARVARILGNADTATTYKAYLHFFPDDHAADIDRLDAHLSPDRGRDAETRSIEIA</sequence>
<organism evidence="3 4">
    <name type="scientific">Rathayibacter caricis DSM 15933</name>
    <dbReference type="NCBI Taxonomy" id="1328867"/>
    <lineage>
        <taxon>Bacteria</taxon>
        <taxon>Bacillati</taxon>
        <taxon>Actinomycetota</taxon>
        <taxon>Actinomycetes</taxon>
        <taxon>Micrococcales</taxon>
        <taxon>Microbacteriaceae</taxon>
        <taxon>Rathayibacter</taxon>
    </lineage>
</organism>
<dbReference type="RefSeq" id="WP_107575024.1">
    <property type="nucleotide sequence ID" value="NZ_PZPL01000001.1"/>
</dbReference>
<dbReference type="GO" id="GO:0003677">
    <property type="term" value="F:DNA binding"/>
    <property type="evidence" value="ECO:0007669"/>
    <property type="project" value="InterPro"/>
</dbReference>
<keyword evidence="4" id="KW-1185">Reference proteome</keyword>
<dbReference type="InterPro" id="IPR002104">
    <property type="entry name" value="Integrase_catalytic"/>
</dbReference>
<reference evidence="3 4" key="1">
    <citation type="submission" date="2018-03" db="EMBL/GenBank/DDBJ databases">
        <title>Bacteriophage NCPPB3778 and a type I-E CRISPR drive the evolution of the US Biological Select Agent, Rathayibacter toxicus.</title>
        <authorList>
            <person name="Davis E.W.II."/>
            <person name="Tabima J.F."/>
            <person name="Weisberg A.J."/>
            <person name="Dantas Lopes L."/>
            <person name="Wiseman M.S."/>
            <person name="Wiseman M.S."/>
            <person name="Pupko T."/>
            <person name="Belcher M.S."/>
            <person name="Sechler A.J."/>
            <person name="Tancos M.A."/>
            <person name="Schroeder B.K."/>
            <person name="Murray T.D."/>
            <person name="Luster D.G."/>
            <person name="Schneider W.L."/>
            <person name="Rogers E."/>
            <person name="Andreote F.D."/>
            <person name="Grunwald N.J."/>
            <person name="Putnam M.L."/>
            <person name="Chang J.H."/>
        </authorList>
    </citation>
    <scope>NUCLEOTIDE SEQUENCE [LARGE SCALE GENOMIC DNA]</scope>
    <source>
        <strain evidence="3 4">DSM 15933</strain>
    </source>
</reference>
<protein>
    <recommendedName>
        <fullName evidence="2">Tyr recombinase domain-containing protein</fullName>
    </recommendedName>
</protein>
<evidence type="ECO:0000259" key="2">
    <source>
        <dbReference type="PROSITE" id="PS51898"/>
    </source>
</evidence>
<evidence type="ECO:0000256" key="1">
    <source>
        <dbReference type="ARBA" id="ARBA00023172"/>
    </source>
</evidence>
<dbReference type="InterPro" id="IPR011010">
    <property type="entry name" value="DNA_brk_join_enz"/>
</dbReference>
<dbReference type="Gene3D" id="1.10.443.10">
    <property type="entry name" value="Intergrase catalytic core"/>
    <property type="match status" value="1"/>
</dbReference>
<dbReference type="PROSITE" id="PS51898">
    <property type="entry name" value="TYR_RECOMBINASE"/>
    <property type="match status" value="1"/>
</dbReference>
<dbReference type="GO" id="GO:0006310">
    <property type="term" value="P:DNA recombination"/>
    <property type="evidence" value="ECO:0007669"/>
    <property type="project" value="UniProtKB-KW"/>
</dbReference>